<feature type="domain" description="Tyrosine specific protein phosphatases" evidence="6">
    <location>
        <begin position="59"/>
        <end position="119"/>
    </location>
</feature>
<dbReference type="InterPro" id="IPR000387">
    <property type="entry name" value="Tyr_Pase_dom"/>
</dbReference>
<evidence type="ECO:0000256" key="4">
    <source>
        <dbReference type="ARBA" id="ARBA00022912"/>
    </source>
</evidence>
<comment type="similarity">
    <text evidence="1">Belongs to the protein-tyrosine phosphatase family. Non-receptor class dual specificity subfamily.</text>
</comment>
<dbReference type="SUPFAM" id="SSF52799">
    <property type="entry name" value="(Phosphotyrosine protein) phosphatases II"/>
    <property type="match status" value="1"/>
</dbReference>
<dbReference type="InterPro" id="IPR020422">
    <property type="entry name" value="TYR_PHOSPHATASE_DUAL_dom"/>
</dbReference>
<feature type="domain" description="Tyrosine-protein phosphatase" evidence="5">
    <location>
        <begin position="7"/>
        <end position="140"/>
    </location>
</feature>
<evidence type="ECO:0000256" key="2">
    <source>
        <dbReference type="ARBA" id="ARBA00013064"/>
    </source>
</evidence>
<keyword evidence="8" id="KW-1185">Reference proteome</keyword>
<dbReference type="InterPro" id="IPR000340">
    <property type="entry name" value="Dual-sp_phosphatase_cat-dom"/>
</dbReference>
<accession>A0AAU9JIR2</accession>
<dbReference type="GO" id="GO:0043409">
    <property type="term" value="P:negative regulation of MAPK cascade"/>
    <property type="evidence" value="ECO:0007669"/>
    <property type="project" value="TreeGrafter"/>
</dbReference>
<dbReference type="Gene3D" id="3.90.190.10">
    <property type="entry name" value="Protein tyrosine phosphatase superfamily"/>
    <property type="match status" value="1"/>
</dbReference>
<reference evidence="7" key="1">
    <citation type="submission" date="2021-09" db="EMBL/GenBank/DDBJ databases">
        <authorList>
            <consortium name="AG Swart"/>
            <person name="Singh M."/>
            <person name="Singh A."/>
            <person name="Seah K."/>
            <person name="Emmerich C."/>
        </authorList>
    </citation>
    <scope>NUCLEOTIDE SEQUENCE</scope>
    <source>
        <strain evidence="7">ATCC30299</strain>
    </source>
</reference>
<dbReference type="GO" id="GO:0005737">
    <property type="term" value="C:cytoplasm"/>
    <property type="evidence" value="ECO:0007669"/>
    <property type="project" value="TreeGrafter"/>
</dbReference>
<dbReference type="SMART" id="SM00195">
    <property type="entry name" value="DSPc"/>
    <property type="match status" value="1"/>
</dbReference>
<evidence type="ECO:0000313" key="7">
    <source>
        <dbReference type="EMBL" id="CAG9325873.1"/>
    </source>
</evidence>
<dbReference type="PANTHER" id="PTHR10159">
    <property type="entry name" value="DUAL SPECIFICITY PROTEIN PHOSPHATASE"/>
    <property type="match status" value="1"/>
</dbReference>
<proteinExistence type="inferred from homology"/>
<protein>
    <recommendedName>
        <fullName evidence="2">protein-tyrosine-phosphatase</fullName>
        <ecNumber evidence="2">3.1.3.48</ecNumber>
    </recommendedName>
</protein>
<dbReference type="EC" id="3.1.3.48" evidence="2"/>
<evidence type="ECO:0000259" key="6">
    <source>
        <dbReference type="PROSITE" id="PS50056"/>
    </source>
</evidence>
<keyword evidence="3" id="KW-0378">Hydrolase</keyword>
<evidence type="ECO:0000313" key="8">
    <source>
        <dbReference type="Proteomes" id="UP001162131"/>
    </source>
</evidence>
<sequence>MSGARHSFQEVIPGLFIGSQFSLSLIKHIKAAGITQLLSVNNFKDMPSGFTTKTLNVEDETDEDISIFFEECIEFIKSGSTLVFCTAGRSRSATIVAAYLIKEKKMRLKDALSTINQVRKVNPNPGFLKQLKNWDNKLHCELCRLEKISEWFFDCDDFAVMICDQCELPMAVYKKHTNFAKESHRKEIKSKLSQVANQYFKNQHWKIDYNQRTIKDHLHWHARPMLIVPKL</sequence>
<dbReference type="CDD" id="cd14498">
    <property type="entry name" value="DSP"/>
    <property type="match status" value="1"/>
</dbReference>
<evidence type="ECO:0000256" key="1">
    <source>
        <dbReference type="ARBA" id="ARBA00008601"/>
    </source>
</evidence>
<organism evidence="7 8">
    <name type="scientific">Blepharisma stoltei</name>
    <dbReference type="NCBI Taxonomy" id="1481888"/>
    <lineage>
        <taxon>Eukaryota</taxon>
        <taxon>Sar</taxon>
        <taxon>Alveolata</taxon>
        <taxon>Ciliophora</taxon>
        <taxon>Postciliodesmatophora</taxon>
        <taxon>Heterotrichea</taxon>
        <taxon>Heterotrichida</taxon>
        <taxon>Blepharismidae</taxon>
        <taxon>Blepharisma</taxon>
    </lineage>
</organism>
<dbReference type="Proteomes" id="UP001162131">
    <property type="component" value="Unassembled WGS sequence"/>
</dbReference>
<gene>
    <name evidence="7" type="ORF">BSTOLATCC_MIC39656</name>
</gene>
<comment type="caution">
    <text evidence="7">The sequence shown here is derived from an EMBL/GenBank/DDBJ whole genome shotgun (WGS) entry which is preliminary data.</text>
</comment>
<dbReference type="EMBL" id="CAJZBQ010000039">
    <property type="protein sequence ID" value="CAG9325873.1"/>
    <property type="molecule type" value="Genomic_DNA"/>
</dbReference>
<dbReference type="GO" id="GO:0004725">
    <property type="term" value="F:protein tyrosine phosphatase activity"/>
    <property type="evidence" value="ECO:0007669"/>
    <property type="project" value="UniProtKB-EC"/>
</dbReference>
<name>A0AAU9JIR2_9CILI</name>
<dbReference type="PANTHER" id="PTHR10159:SF519">
    <property type="entry name" value="DUAL SPECIFICITY PROTEIN PHOSPHATASE MPK3"/>
    <property type="match status" value="1"/>
</dbReference>
<dbReference type="PROSITE" id="PS50056">
    <property type="entry name" value="TYR_PHOSPHATASE_2"/>
    <property type="match status" value="1"/>
</dbReference>
<evidence type="ECO:0000256" key="3">
    <source>
        <dbReference type="ARBA" id="ARBA00022801"/>
    </source>
</evidence>
<dbReference type="PROSITE" id="PS50054">
    <property type="entry name" value="TYR_PHOSPHATASE_DUAL"/>
    <property type="match status" value="1"/>
</dbReference>
<keyword evidence="4" id="KW-0904">Protein phosphatase</keyword>
<dbReference type="InterPro" id="IPR029021">
    <property type="entry name" value="Prot-tyrosine_phosphatase-like"/>
</dbReference>
<dbReference type="Pfam" id="PF00782">
    <property type="entry name" value="DSPc"/>
    <property type="match status" value="1"/>
</dbReference>
<evidence type="ECO:0000259" key="5">
    <source>
        <dbReference type="PROSITE" id="PS50054"/>
    </source>
</evidence>
<dbReference type="AlphaFoldDB" id="A0AAU9JIR2"/>